<keyword evidence="1" id="KW-0456">Lyase</keyword>
<evidence type="ECO:0000313" key="2">
    <source>
        <dbReference type="Proteomes" id="UP000530424"/>
    </source>
</evidence>
<dbReference type="EMBL" id="JACCFP010000001">
    <property type="protein sequence ID" value="NYJ02106.1"/>
    <property type="molecule type" value="Genomic_DNA"/>
</dbReference>
<reference evidence="1 2" key="1">
    <citation type="submission" date="2020-07" db="EMBL/GenBank/DDBJ databases">
        <title>Sequencing the genomes of 1000 actinobacteria strains.</title>
        <authorList>
            <person name="Klenk H.-P."/>
        </authorList>
    </citation>
    <scope>NUCLEOTIDE SEQUENCE [LARGE SCALE GENOMIC DNA]</scope>
    <source>
        <strain evidence="1 2">DSM 103833</strain>
    </source>
</reference>
<accession>A0A853C511</accession>
<evidence type="ECO:0000313" key="1">
    <source>
        <dbReference type="EMBL" id="NYJ02106.1"/>
    </source>
</evidence>
<organism evidence="1 2">
    <name type="scientific">Nocardioides thalensis</name>
    <dbReference type="NCBI Taxonomy" id="1914755"/>
    <lineage>
        <taxon>Bacteria</taxon>
        <taxon>Bacillati</taxon>
        <taxon>Actinomycetota</taxon>
        <taxon>Actinomycetes</taxon>
        <taxon>Propionibacteriales</taxon>
        <taxon>Nocardioidaceae</taxon>
        <taxon>Nocardioides</taxon>
    </lineage>
</organism>
<comment type="caution">
    <text evidence="1">The sequence shown here is derived from an EMBL/GenBank/DDBJ whole genome shotgun (WGS) entry which is preliminary data.</text>
</comment>
<dbReference type="GO" id="GO:0047602">
    <property type="term" value="F:acetoacetate decarboxylase activity"/>
    <property type="evidence" value="ECO:0007669"/>
    <property type="project" value="UniProtKB-EC"/>
</dbReference>
<dbReference type="Proteomes" id="UP000530424">
    <property type="component" value="Unassembled WGS sequence"/>
</dbReference>
<name>A0A853C511_9ACTN</name>
<sequence length="207" mass="22702">MTGHAYPPAPWQMHGSMWMSVFKLREDARTATGEPRPAGTYAVGFVSYVEPSPLTYSELLAARYLGDGPRKGFVSITDIWVDSPASVAGGRELWAIPKHLCDFDLESSFRGPLTSTSWQASVERTPIVEASFTDVSRVAPRVPMKGKVWQPGIDDHPDDADIVMAGTARALPCRARWHFASGGPLGFLSGARRVGSFRTKDFRLAFD</sequence>
<protein>
    <submittedName>
        <fullName evidence="1">Acetoacetate decarboxylase</fullName>
        <ecNumber evidence="1">4.1.1.4</ecNumber>
    </submittedName>
</protein>
<dbReference type="SUPFAM" id="SSF160104">
    <property type="entry name" value="Acetoacetate decarboxylase-like"/>
    <property type="match status" value="1"/>
</dbReference>
<dbReference type="Pfam" id="PF06314">
    <property type="entry name" value="ADC"/>
    <property type="match status" value="1"/>
</dbReference>
<gene>
    <name evidence="1" type="ORF">HNR19_002804</name>
</gene>
<keyword evidence="2" id="KW-1185">Reference proteome</keyword>
<dbReference type="Gene3D" id="2.40.400.10">
    <property type="entry name" value="Acetoacetate decarboxylase-like"/>
    <property type="match status" value="1"/>
</dbReference>
<dbReference type="InterPro" id="IPR010451">
    <property type="entry name" value="Acetoacetate_decarboxylase"/>
</dbReference>
<dbReference type="EC" id="4.1.1.4" evidence="1"/>
<dbReference type="RefSeq" id="WP_179668514.1">
    <property type="nucleotide sequence ID" value="NZ_JACCFP010000001.1"/>
</dbReference>
<dbReference type="InterPro" id="IPR023375">
    <property type="entry name" value="ADC_dom_sf"/>
</dbReference>
<proteinExistence type="predicted"/>
<dbReference type="AlphaFoldDB" id="A0A853C511"/>